<protein>
    <submittedName>
        <fullName evidence="2">Uncharacterized protein</fullName>
    </submittedName>
</protein>
<accession>A0A212L972</accession>
<evidence type="ECO:0000256" key="1">
    <source>
        <dbReference type="SAM" id="MobiDB-lite"/>
    </source>
</evidence>
<reference evidence="2" key="1">
    <citation type="submission" date="2016-08" db="EMBL/GenBank/DDBJ databases">
        <authorList>
            <person name="Seilhamer J.J."/>
        </authorList>
    </citation>
    <scope>NUCLEOTIDE SEQUENCE</scope>
    <source>
        <strain evidence="2">86-1</strain>
    </source>
</reference>
<evidence type="ECO:0000313" key="2">
    <source>
        <dbReference type="EMBL" id="SCM74060.1"/>
    </source>
</evidence>
<dbReference type="EMBL" id="FMJC01000002">
    <property type="protein sequence ID" value="SCM74060.1"/>
    <property type="molecule type" value="Genomic_DNA"/>
</dbReference>
<feature type="region of interest" description="Disordered" evidence="1">
    <location>
        <begin position="35"/>
        <end position="73"/>
    </location>
</feature>
<organism evidence="2">
    <name type="scientific">uncultured Desulfovibrio sp</name>
    <dbReference type="NCBI Taxonomy" id="167968"/>
    <lineage>
        <taxon>Bacteria</taxon>
        <taxon>Pseudomonadati</taxon>
        <taxon>Thermodesulfobacteriota</taxon>
        <taxon>Desulfovibrionia</taxon>
        <taxon>Desulfovibrionales</taxon>
        <taxon>Desulfovibrionaceae</taxon>
        <taxon>Desulfovibrio</taxon>
        <taxon>environmental samples</taxon>
    </lineage>
</organism>
<gene>
    <name evidence="2" type="ORF">KL86DES1_21708</name>
</gene>
<proteinExistence type="predicted"/>
<sequence>MRLWLAPYYALRVPIMNSTSKSAYYFFDKKGAVEERQRTPRKKRQKSATDGAGGRFCRQILQPSLPPESAANA</sequence>
<name>A0A212L972_9BACT</name>
<dbReference type="AlphaFoldDB" id="A0A212L972"/>